<evidence type="ECO:0008006" key="7">
    <source>
        <dbReference type="Google" id="ProtNLM"/>
    </source>
</evidence>
<protein>
    <recommendedName>
        <fullName evidence="7">Trichohyalin-plectin-homology domain-containing protein</fullName>
    </recommendedName>
</protein>
<keyword evidence="3" id="KW-0966">Cell projection</keyword>
<feature type="non-terminal residue" evidence="6">
    <location>
        <position position="1"/>
    </location>
</feature>
<gene>
    <name evidence="6" type="ORF">c0_g1_i1</name>
</gene>
<dbReference type="PANTHER" id="PTHR31183">
    <property type="entry name" value="TRICHOPLEIN KERATIN FILAMENT-BINDING PROTEIN FAMILY MEMBER"/>
    <property type="match status" value="1"/>
</dbReference>
<proteinExistence type="predicted"/>
<evidence type="ECO:0000256" key="5">
    <source>
        <dbReference type="SAM" id="Phobius"/>
    </source>
</evidence>
<sequence>FCNFVQFFFNIFNIFFFWKTNFIIFNKSNKIMYTRAQNLFLDPRVENHLAVCDFFERSDKRSLCTQIRDLVATAHDVAENELNQRRKRLRRLLEEENKIYEKEFADKVKTRVDEDIRMRKESLLQIKEERKRQEKEFLQQKNIQRQLESCFEVRDALRFKETMLMKETLLEQMVEKERAQLRERQQDDYWRKVDEINAQRYDQQEAKDYQMKKEMRCKVRCNLEQQIEMQKIEAEQQRATEREQAKALAKIAEEVRLEELDRQHASTSEKMLAYRADLLATIAENKARRDAEAVERIEEHRQLMREIKQEQQDYSAAMLERKRAVYNATMQYLHYVRGMRQLEEDTQSMRNANIDALRHVDICTKSNLKRELQRKAEIAALCYAELRRQICEEYERRLRDKQEQRAPKIIENHFAHPEKTRAELMAEKLMQRKGLDAQLLENARVRAEEEVKYNAELKQAAVNLDFCKELADKYLEAGLDYLPPHANWLIYVCPQRQFADKQPPLRAAGDGIEDAKDTCRKPCGCQARADLDCPHNNWLASKRRPGAEQKRL</sequence>
<dbReference type="EMBL" id="GDHF01008047">
    <property type="protein sequence ID" value="JAI44267.1"/>
    <property type="molecule type" value="Transcribed_RNA"/>
</dbReference>
<feature type="coiled-coil region" evidence="4">
    <location>
        <begin position="290"/>
        <end position="320"/>
    </location>
</feature>
<keyword evidence="5" id="KW-0472">Membrane</keyword>
<reference evidence="6" key="1">
    <citation type="submission" date="2015-06" db="EMBL/GenBank/DDBJ databases">
        <authorList>
            <person name="Hoefler B.C."/>
            <person name="Straight P.D."/>
        </authorList>
    </citation>
    <scope>NUCLEOTIDE SEQUENCE</scope>
</reference>
<name>A0A0K8VZG8_BACLA</name>
<dbReference type="AlphaFoldDB" id="A0A0K8VZG8"/>
<dbReference type="InterPro" id="IPR043596">
    <property type="entry name" value="CFAP53/TCHP"/>
</dbReference>
<dbReference type="GO" id="GO:0005929">
    <property type="term" value="C:cilium"/>
    <property type="evidence" value="ECO:0007669"/>
    <property type="project" value="UniProtKB-SubCell"/>
</dbReference>
<evidence type="ECO:0000256" key="4">
    <source>
        <dbReference type="SAM" id="Coils"/>
    </source>
</evidence>
<feature type="transmembrane region" description="Helical" evidence="5">
    <location>
        <begin position="6"/>
        <end position="25"/>
    </location>
</feature>
<organism evidence="6">
    <name type="scientific">Bactrocera latifrons</name>
    <name type="common">Malaysian fruit fly</name>
    <name type="synonym">Chaetodacus latifrons</name>
    <dbReference type="NCBI Taxonomy" id="174628"/>
    <lineage>
        <taxon>Eukaryota</taxon>
        <taxon>Metazoa</taxon>
        <taxon>Ecdysozoa</taxon>
        <taxon>Arthropoda</taxon>
        <taxon>Hexapoda</taxon>
        <taxon>Insecta</taxon>
        <taxon>Pterygota</taxon>
        <taxon>Neoptera</taxon>
        <taxon>Endopterygota</taxon>
        <taxon>Diptera</taxon>
        <taxon>Brachycera</taxon>
        <taxon>Muscomorpha</taxon>
        <taxon>Tephritoidea</taxon>
        <taxon>Tephritidae</taxon>
        <taxon>Bactrocera</taxon>
        <taxon>Bactrocera</taxon>
    </lineage>
</organism>
<keyword evidence="4" id="KW-0175">Coiled coil</keyword>
<evidence type="ECO:0000256" key="3">
    <source>
        <dbReference type="ARBA" id="ARBA00023273"/>
    </source>
</evidence>
<evidence type="ECO:0000256" key="2">
    <source>
        <dbReference type="ARBA" id="ARBA00023069"/>
    </source>
</evidence>
<feature type="coiled-coil region" evidence="4">
    <location>
        <begin position="75"/>
        <end position="103"/>
    </location>
</feature>
<keyword evidence="5" id="KW-1133">Transmembrane helix</keyword>
<keyword evidence="5" id="KW-0812">Transmembrane</keyword>
<dbReference type="PANTHER" id="PTHR31183:SF1">
    <property type="entry name" value="CILIA- AND FLAGELLA-ASSOCIATED PROTEIN 53"/>
    <property type="match status" value="1"/>
</dbReference>
<evidence type="ECO:0000313" key="6">
    <source>
        <dbReference type="EMBL" id="JAI44267.1"/>
    </source>
</evidence>
<comment type="subcellular location">
    <subcellularLocation>
        <location evidence="1">Cell projection</location>
        <location evidence="1">Cilium</location>
    </subcellularLocation>
</comment>
<evidence type="ECO:0000256" key="1">
    <source>
        <dbReference type="ARBA" id="ARBA00004138"/>
    </source>
</evidence>
<dbReference type="OrthoDB" id="75950at2759"/>
<keyword evidence="2" id="KW-0969">Cilium</keyword>
<accession>A0A0K8VZG8</accession>